<keyword evidence="12" id="KW-0675">Receptor</keyword>
<evidence type="ECO:0000256" key="8">
    <source>
        <dbReference type="PROSITE-ProRule" id="PRU01360"/>
    </source>
</evidence>
<evidence type="ECO:0000256" key="9">
    <source>
        <dbReference type="RuleBase" id="RU003357"/>
    </source>
</evidence>
<dbReference type="SUPFAM" id="SSF56935">
    <property type="entry name" value="Porins"/>
    <property type="match status" value="1"/>
</dbReference>
<dbReference type="AlphaFoldDB" id="A0A7W6FVZ7"/>
<dbReference type="PROSITE" id="PS52016">
    <property type="entry name" value="TONB_DEPENDENT_REC_3"/>
    <property type="match status" value="1"/>
</dbReference>
<dbReference type="InterPro" id="IPR000531">
    <property type="entry name" value="Beta-barrel_TonB"/>
</dbReference>
<sequence length="664" mass="72418">MSASRTIVLAMSLLALTPEGTRAQTVDYSAAEGMFGEPVTVSATGKPQRASEAPTSIKILTADDIRRSGATDIPSILRFVPGLDVRRYGQFDSAVGIRGYNTALNPRVLVLVDGRQVYQDDYGYTLWSLIPVTLSEIRQIEIIRGPNAALYGFNAVSGVINIVTYDPLRDRKNAVSVQGGTQNQIYGEGVATLQSADRFGIRISGKATRADEFGGYRAIDTIERPDVETGAADMRYRLNDKTELGVSASIGQIRTDFYPDLGSYLPLDVESDSLRGTLSSDTAIGLIQFDAYRNANNLRSTGTKIDLGWQQDTTVVKASDLVRIGSDHTVRIGAEYRNNTIASDTYFSGEMTSEVLSGSAMWNWQMRPNLSLTNAVRVDAMSVRRDGSDVSIPGIGRRFEDRRIVEPSFNSALLYAPTEVDTFRLSAARALQLPSLLSLGLFYSQGPFLGAGTTDLDPSAVMNYEIGYERKLPTLGSQLSASVFVQETDKTIGSPFAAPFEFTPDGQILTLADNFDGSSAVGGEIGIDGHSETGWRWNLSYSLASIRDRSPDAVLFDSPSINYAAQNPVHSVIAGLGVTWDRLEIDGQARWQSEFTDFRFDDMRAQNVAIEVPDYVTLNVRAGYKLNDKATASVTAEQLNAARILTSAGRPSERRLMAGLKFEF</sequence>
<dbReference type="Pfam" id="PF07715">
    <property type="entry name" value="Plug"/>
    <property type="match status" value="1"/>
</dbReference>
<organism evidence="12 13">
    <name type="scientific">Aureimonas phyllosphaerae</name>
    <dbReference type="NCBI Taxonomy" id="1166078"/>
    <lineage>
        <taxon>Bacteria</taxon>
        <taxon>Pseudomonadati</taxon>
        <taxon>Pseudomonadota</taxon>
        <taxon>Alphaproteobacteria</taxon>
        <taxon>Hyphomicrobiales</taxon>
        <taxon>Aurantimonadaceae</taxon>
        <taxon>Aureimonas</taxon>
    </lineage>
</organism>
<dbReference type="GO" id="GO:0015344">
    <property type="term" value="F:siderophore uptake transmembrane transporter activity"/>
    <property type="evidence" value="ECO:0007669"/>
    <property type="project" value="TreeGrafter"/>
</dbReference>
<name>A0A7W6FVZ7_9HYPH</name>
<dbReference type="PANTHER" id="PTHR30069:SF28">
    <property type="entry name" value="TONB-DEPENDENT RECEPTOR YNCD-RELATED"/>
    <property type="match status" value="1"/>
</dbReference>
<feature type="domain" description="TonB-dependent receptor-like beta-barrel" evidence="10">
    <location>
        <begin position="194"/>
        <end position="634"/>
    </location>
</feature>
<keyword evidence="5 9" id="KW-0798">TonB box</keyword>
<dbReference type="Gene3D" id="2.40.170.20">
    <property type="entry name" value="TonB-dependent receptor, beta-barrel domain"/>
    <property type="match status" value="1"/>
</dbReference>
<evidence type="ECO:0000256" key="2">
    <source>
        <dbReference type="ARBA" id="ARBA00022448"/>
    </source>
</evidence>
<keyword evidence="13" id="KW-1185">Reference proteome</keyword>
<dbReference type="EMBL" id="JACIDO010000005">
    <property type="protein sequence ID" value="MBB3936572.1"/>
    <property type="molecule type" value="Genomic_DNA"/>
</dbReference>
<keyword evidence="2 8" id="KW-0813">Transport</keyword>
<feature type="domain" description="TonB-dependent receptor plug" evidence="11">
    <location>
        <begin position="51"/>
        <end position="159"/>
    </location>
</feature>
<evidence type="ECO:0000256" key="6">
    <source>
        <dbReference type="ARBA" id="ARBA00023136"/>
    </source>
</evidence>
<dbReference type="OrthoDB" id="9760333at2"/>
<evidence type="ECO:0000256" key="7">
    <source>
        <dbReference type="ARBA" id="ARBA00023237"/>
    </source>
</evidence>
<evidence type="ECO:0000259" key="10">
    <source>
        <dbReference type="Pfam" id="PF00593"/>
    </source>
</evidence>
<protein>
    <submittedName>
        <fullName evidence="12">Iron complex outermembrane receptor protein</fullName>
    </submittedName>
</protein>
<dbReference type="Proteomes" id="UP000531216">
    <property type="component" value="Unassembled WGS sequence"/>
</dbReference>
<proteinExistence type="inferred from homology"/>
<evidence type="ECO:0000256" key="1">
    <source>
        <dbReference type="ARBA" id="ARBA00004571"/>
    </source>
</evidence>
<dbReference type="PANTHER" id="PTHR30069">
    <property type="entry name" value="TONB-DEPENDENT OUTER MEMBRANE RECEPTOR"/>
    <property type="match status" value="1"/>
</dbReference>
<reference evidence="12 13" key="1">
    <citation type="submission" date="2020-08" db="EMBL/GenBank/DDBJ databases">
        <title>Genomic Encyclopedia of Type Strains, Phase IV (KMG-IV): sequencing the most valuable type-strain genomes for metagenomic binning, comparative biology and taxonomic classification.</title>
        <authorList>
            <person name="Goeker M."/>
        </authorList>
    </citation>
    <scope>NUCLEOTIDE SEQUENCE [LARGE SCALE GENOMIC DNA]</scope>
    <source>
        <strain evidence="12 13">DSM 25024</strain>
    </source>
</reference>
<evidence type="ECO:0000256" key="5">
    <source>
        <dbReference type="ARBA" id="ARBA00023077"/>
    </source>
</evidence>
<dbReference type="RefSeq" id="WP_090962309.1">
    <property type="nucleotide sequence ID" value="NZ_JACIDQ010000005.1"/>
</dbReference>
<dbReference type="InterPro" id="IPR012910">
    <property type="entry name" value="Plug_dom"/>
</dbReference>
<dbReference type="InterPro" id="IPR039426">
    <property type="entry name" value="TonB-dep_rcpt-like"/>
</dbReference>
<evidence type="ECO:0000256" key="4">
    <source>
        <dbReference type="ARBA" id="ARBA00022692"/>
    </source>
</evidence>
<keyword evidence="4 8" id="KW-0812">Transmembrane</keyword>
<gene>
    <name evidence="12" type="ORF">GGR05_002726</name>
</gene>
<dbReference type="Gene3D" id="2.170.130.10">
    <property type="entry name" value="TonB-dependent receptor, plug domain"/>
    <property type="match status" value="1"/>
</dbReference>
<comment type="similarity">
    <text evidence="8 9">Belongs to the TonB-dependent receptor family.</text>
</comment>
<keyword evidence="6 8" id="KW-0472">Membrane</keyword>
<evidence type="ECO:0000313" key="13">
    <source>
        <dbReference type="Proteomes" id="UP000531216"/>
    </source>
</evidence>
<accession>A0A7W6FVZ7</accession>
<dbReference type="Pfam" id="PF00593">
    <property type="entry name" value="TonB_dep_Rec_b-barrel"/>
    <property type="match status" value="1"/>
</dbReference>
<dbReference type="GO" id="GO:0009279">
    <property type="term" value="C:cell outer membrane"/>
    <property type="evidence" value="ECO:0007669"/>
    <property type="project" value="UniProtKB-SubCell"/>
</dbReference>
<comment type="subcellular location">
    <subcellularLocation>
        <location evidence="1 8">Cell outer membrane</location>
        <topology evidence="1 8">Multi-pass membrane protein</topology>
    </subcellularLocation>
</comment>
<evidence type="ECO:0000259" key="11">
    <source>
        <dbReference type="Pfam" id="PF07715"/>
    </source>
</evidence>
<evidence type="ECO:0000256" key="3">
    <source>
        <dbReference type="ARBA" id="ARBA00022452"/>
    </source>
</evidence>
<keyword evidence="3 8" id="KW-1134">Transmembrane beta strand</keyword>
<dbReference type="InterPro" id="IPR036942">
    <property type="entry name" value="Beta-barrel_TonB_sf"/>
</dbReference>
<comment type="caution">
    <text evidence="12">The sequence shown here is derived from an EMBL/GenBank/DDBJ whole genome shotgun (WGS) entry which is preliminary data.</text>
</comment>
<dbReference type="GO" id="GO:0044718">
    <property type="term" value="P:siderophore transmembrane transport"/>
    <property type="evidence" value="ECO:0007669"/>
    <property type="project" value="TreeGrafter"/>
</dbReference>
<keyword evidence="7 8" id="KW-0998">Cell outer membrane</keyword>
<evidence type="ECO:0000313" key="12">
    <source>
        <dbReference type="EMBL" id="MBB3936572.1"/>
    </source>
</evidence>
<dbReference type="InterPro" id="IPR037066">
    <property type="entry name" value="Plug_dom_sf"/>
</dbReference>